<dbReference type="PANTHER" id="PTHR43433:SF5">
    <property type="entry name" value="AB HYDROLASE-1 DOMAIN-CONTAINING PROTEIN"/>
    <property type="match status" value="1"/>
</dbReference>
<dbReference type="KEGG" id="dfl:DFE_0792"/>
<dbReference type="PRINTS" id="PR00111">
    <property type="entry name" value="ABHYDROLASE"/>
</dbReference>
<keyword evidence="3" id="KW-1185">Reference proteome</keyword>
<dbReference type="SUPFAM" id="SSF53474">
    <property type="entry name" value="alpha/beta-Hydrolases"/>
    <property type="match status" value="1"/>
</dbReference>
<organism evidence="2 3">
    <name type="scientific">Desulfovibrio ferrophilus</name>
    <dbReference type="NCBI Taxonomy" id="241368"/>
    <lineage>
        <taxon>Bacteria</taxon>
        <taxon>Pseudomonadati</taxon>
        <taxon>Thermodesulfobacteriota</taxon>
        <taxon>Desulfovibrionia</taxon>
        <taxon>Desulfovibrionales</taxon>
        <taxon>Desulfovibrionaceae</taxon>
        <taxon>Desulfovibrio</taxon>
    </lineage>
</organism>
<keyword evidence="2" id="KW-0378">Hydrolase</keyword>
<evidence type="ECO:0000313" key="2">
    <source>
        <dbReference type="EMBL" id="BBD07518.1"/>
    </source>
</evidence>
<dbReference type="InterPro" id="IPR029058">
    <property type="entry name" value="AB_hydrolase_fold"/>
</dbReference>
<gene>
    <name evidence="2" type="ORF">DFE_0792</name>
</gene>
<dbReference type="InterPro" id="IPR000073">
    <property type="entry name" value="AB_hydrolase_1"/>
</dbReference>
<reference evidence="2 3" key="1">
    <citation type="journal article" date="2018" name="Sci. Adv.">
        <title>Multi-heme cytochromes provide a pathway for survival in energy-limited environments.</title>
        <authorList>
            <person name="Deng X."/>
            <person name="Dohmae N."/>
            <person name="Nealson K.H."/>
            <person name="Hashimoto K."/>
            <person name="Okamoto A."/>
        </authorList>
    </citation>
    <scope>NUCLEOTIDE SEQUENCE [LARGE SCALE GENOMIC DNA]</scope>
    <source>
        <strain evidence="2 3">IS5</strain>
    </source>
</reference>
<dbReference type="RefSeq" id="WP_126376839.1">
    <property type="nucleotide sequence ID" value="NZ_AP017378.1"/>
</dbReference>
<dbReference type="OrthoDB" id="5385630at2"/>
<sequence>MKNNLSRYTTSVTLILTIFIFSLPCFGSQFIDSPVKQAAVNDISIGYRILGQGEPLLLITGYGATMDVWDHTLVERLAQSFQVIAFDNRGMGYSSTSETPFSYELFTSDALGLLDALNISRAHILGWSMGSCITQELALTAPDRTRNLILYASAPESTEIVKVLDRLGNLAPEELAGMMFPKPWFDGHPDIFGHLPAPPTVPDPAIIARQRMAIEQWAGATARLKTMNNDVLLLVGEDDFITPPAHSQNMTELIPKARLVTFPHGGHWLMYQAPEEMAQAITSFIRSDQEWSQ</sequence>
<dbReference type="GO" id="GO:0016787">
    <property type="term" value="F:hydrolase activity"/>
    <property type="evidence" value="ECO:0007669"/>
    <property type="project" value="UniProtKB-KW"/>
</dbReference>
<dbReference type="Proteomes" id="UP000269883">
    <property type="component" value="Chromosome"/>
</dbReference>
<evidence type="ECO:0000259" key="1">
    <source>
        <dbReference type="Pfam" id="PF12697"/>
    </source>
</evidence>
<dbReference type="Gene3D" id="3.40.50.1820">
    <property type="entry name" value="alpha/beta hydrolase"/>
    <property type="match status" value="1"/>
</dbReference>
<dbReference type="EMBL" id="AP017378">
    <property type="protein sequence ID" value="BBD07518.1"/>
    <property type="molecule type" value="Genomic_DNA"/>
</dbReference>
<feature type="domain" description="AB hydrolase-1" evidence="1">
    <location>
        <begin position="56"/>
        <end position="280"/>
    </location>
</feature>
<accession>A0A2Z6AWB1</accession>
<dbReference type="Pfam" id="PF12697">
    <property type="entry name" value="Abhydrolase_6"/>
    <property type="match status" value="1"/>
</dbReference>
<proteinExistence type="predicted"/>
<dbReference type="InterPro" id="IPR050471">
    <property type="entry name" value="AB_hydrolase"/>
</dbReference>
<dbReference type="AlphaFoldDB" id="A0A2Z6AWB1"/>
<protein>
    <submittedName>
        <fullName evidence="2">Alpha/beta hydrolase fold protein</fullName>
    </submittedName>
</protein>
<evidence type="ECO:0000313" key="3">
    <source>
        <dbReference type="Proteomes" id="UP000269883"/>
    </source>
</evidence>
<dbReference type="PANTHER" id="PTHR43433">
    <property type="entry name" value="HYDROLASE, ALPHA/BETA FOLD FAMILY PROTEIN"/>
    <property type="match status" value="1"/>
</dbReference>
<name>A0A2Z6AWB1_9BACT</name>